<dbReference type="HOGENOM" id="CLU_443225_0_0_2"/>
<gene>
    <name evidence="1" type="ordered locus">Tpen_1327</name>
</gene>
<dbReference type="AlphaFoldDB" id="A1RZU4"/>
<accession>A1RZU4</accession>
<reference evidence="2" key="1">
    <citation type="journal article" date="2008" name="J. Bacteriol.">
        <title>Genome sequence of Thermofilum pendens reveals an exceptional loss of biosynthetic pathways without genome reduction.</title>
        <authorList>
            <person name="Anderson I."/>
            <person name="Rodriguez J."/>
            <person name="Susanti D."/>
            <person name="Porat I."/>
            <person name="Reich C."/>
            <person name="Ulrich L.E."/>
            <person name="Elkins J.G."/>
            <person name="Mavromatis K."/>
            <person name="Lykidis A."/>
            <person name="Kim E."/>
            <person name="Thompson L.S."/>
            <person name="Nolan M."/>
            <person name="Land M."/>
            <person name="Copeland A."/>
            <person name="Lapidus A."/>
            <person name="Lucas S."/>
            <person name="Detter C."/>
            <person name="Zhulin I.B."/>
            <person name="Olsen G.J."/>
            <person name="Whitman W."/>
            <person name="Mukhopadhyay B."/>
            <person name="Bristow J."/>
            <person name="Kyrpides N."/>
        </authorList>
    </citation>
    <scope>NUCLEOTIDE SEQUENCE [LARGE SCALE GENOMIC DNA]</scope>
    <source>
        <strain evidence="2">DSM 2475 / Hrk 5</strain>
    </source>
</reference>
<proteinExistence type="predicted"/>
<sequence>MQSGGGFMDAGSRATIAYSLLPPPLSALPAKYWTSISLLVHGYSVGALFQELVAGVGECAGDAPGEDEAFILGFIHDLGQKLGVLGKASLKRVEEWVKDRLELLGVDGASRLARYVRTNPAETMADPSYPGWVWSLLRFADRVQGSSSPADMFSLVEDLGRDLNKELHATLLNVNVPHVYLRAAISYYVYRELRSRREELGVLTVISTPFGMLVVSEKPLQLTVEWREFAERGFFGEPIIHDVLADKLAKFAECCDQRACVEEHSKKGEKSKDPTYSGFKKKDCEKSVLFGRKVSAYEVTLLYYGGRNVDTMFLGSSPVLPSDVSVNLGFEGVDYRDGGKFTCVICGLKTESAVTVGYAKTLAELVGARAPKTEKWTRRSPPRNLNQLFGSLNEGSMCPLCMGDYLLYLRMVKRSTGSDVVSASFSASTSAIALEDLARILGALVSGGIDVDALESPDSFAESLEDVLNIGGNFYTDWFSSRIFAFGNFKGRGEERIVNIVSRAGLVISAGLYPLTVSDHVPLDNPGTLFRSDIGVRSIYSYSPADRNLGRYTPFVALAMAFLGELGARKGPASSAPTVLGVLDYPPSLAPLMAQYASPSAYSELFHVISMLEEVV</sequence>
<dbReference type="KEGG" id="tpe:Tpen_1327"/>
<evidence type="ECO:0000313" key="2">
    <source>
        <dbReference type="Proteomes" id="UP000000641"/>
    </source>
</evidence>
<organism evidence="1 2">
    <name type="scientific">Thermofilum pendens (strain DSM 2475 / Hrk 5)</name>
    <dbReference type="NCBI Taxonomy" id="368408"/>
    <lineage>
        <taxon>Archaea</taxon>
        <taxon>Thermoproteota</taxon>
        <taxon>Thermoprotei</taxon>
        <taxon>Thermofilales</taxon>
        <taxon>Thermofilaceae</taxon>
        <taxon>Thermofilum</taxon>
    </lineage>
</organism>
<dbReference type="EMBL" id="CP000505">
    <property type="protein sequence ID" value="ABL78724.1"/>
    <property type="molecule type" value="Genomic_DNA"/>
</dbReference>
<dbReference type="GeneID" id="4601566"/>
<dbReference type="RefSeq" id="WP_011752989.1">
    <property type="nucleotide sequence ID" value="NC_008698.1"/>
</dbReference>
<dbReference type="STRING" id="368408.Tpen_1327"/>
<dbReference type="EnsemblBacteria" id="ABL78724">
    <property type="protein sequence ID" value="ABL78724"/>
    <property type="gene ID" value="Tpen_1327"/>
</dbReference>
<keyword evidence="2" id="KW-1185">Reference proteome</keyword>
<name>A1RZU4_THEPD</name>
<evidence type="ECO:0000313" key="1">
    <source>
        <dbReference type="EMBL" id="ABL78724.1"/>
    </source>
</evidence>
<dbReference type="Proteomes" id="UP000000641">
    <property type="component" value="Chromosome"/>
</dbReference>
<protein>
    <submittedName>
        <fullName evidence="1">Uncharacterized protein</fullName>
    </submittedName>
</protein>